<name>A0A8J6B094_ELECQ</name>
<keyword evidence="2" id="KW-1185">Reference proteome</keyword>
<sequence>MAENLRIIILQPGRECEVYNGMTTKGFRQKKDPYIWHPTGPVWKQEFVPLRASRTHVISNSSNRRSCSMKASYPLDQCFPTTTDHVFRISYSQNTCDNV</sequence>
<comment type="caution">
    <text evidence="1">The sequence shown here is derived from an EMBL/GenBank/DDBJ whole genome shotgun (WGS) entry which is preliminary data.</text>
</comment>
<dbReference type="EMBL" id="WNTK01046306">
    <property type="protein sequence ID" value="KAG9460694.1"/>
    <property type="molecule type" value="Genomic_DNA"/>
</dbReference>
<accession>A0A8J6B094</accession>
<evidence type="ECO:0000313" key="2">
    <source>
        <dbReference type="Proteomes" id="UP000770717"/>
    </source>
</evidence>
<dbReference type="Proteomes" id="UP000770717">
    <property type="component" value="Unassembled WGS sequence"/>
</dbReference>
<protein>
    <submittedName>
        <fullName evidence="1">Uncharacterized protein</fullName>
    </submittedName>
</protein>
<gene>
    <name evidence="1" type="ORF">GDO78_020112</name>
</gene>
<proteinExistence type="predicted"/>
<dbReference type="AlphaFoldDB" id="A0A8J6B094"/>
<reference evidence="1" key="1">
    <citation type="thesis" date="2020" institute="ProQuest LLC" country="789 East Eisenhower Parkway, Ann Arbor, MI, USA">
        <title>Comparative Genomics and Chromosome Evolution.</title>
        <authorList>
            <person name="Mudd A.B."/>
        </authorList>
    </citation>
    <scope>NUCLEOTIDE SEQUENCE</scope>
    <source>
        <strain evidence="1">HN-11 Male</strain>
        <tissue evidence="1">Kidney and liver</tissue>
    </source>
</reference>
<evidence type="ECO:0000313" key="1">
    <source>
        <dbReference type="EMBL" id="KAG9460694.1"/>
    </source>
</evidence>
<organism evidence="1 2">
    <name type="scientific">Eleutherodactylus coqui</name>
    <name type="common">Puerto Rican coqui</name>
    <dbReference type="NCBI Taxonomy" id="57060"/>
    <lineage>
        <taxon>Eukaryota</taxon>
        <taxon>Metazoa</taxon>
        <taxon>Chordata</taxon>
        <taxon>Craniata</taxon>
        <taxon>Vertebrata</taxon>
        <taxon>Euteleostomi</taxon>
        <taxon>Amphibia</taxon>
        <taxon>Batrachia</taxon>
        <taxon>Anura</taxon>
        <taxon>Neobatrachia</taxon>
        <taxon>Hyloidea</taxon>
        <taxon>Eleutherodactylidae</taxon>
        <taxon>Eleutherodactylinae</taxon>
        <taxon>Eleutherodactylus</taxon>
        <taxon>Eleutherodactylus</taxon>
    </lineage>
</organism>